<evidence type="ECO:0000313" key="3">
    <source>
        <dbReference type="Proteomes" id="UP000596660"/>
    </source>
</evidence>
<reference evidence="2" key="1">
    <citation type="journal article" date="2017" name="Nature">
        <title>The genome of Chenopodium quinoa.</title>
        <authorList>
            <person name="Jarvis D.E."/>
            <person name="Ho Y.S."/>
            <person name="Lightfoot D.J."/>
            <person name="Schmoeckel S.M."/>
            <person name="Li B."/>
            <person name="Borm T.J.A."/>
            <person name="Ohyanagi H."/>
            <person name="Mineta K."/>
            <person name="Michell C.T."/>
            <person name="Saber N."/>
            <person name="Kharbatia N.M."/>
            <person name="Rupper R.R."/>
            <person name="Sharp A.R."/>
            <person name="Dally N."/>
            <person name="Boughton B.A."/>
            <person name="Woo Y.H."/>
            <person name="Gao G."/>
            <person name="Schijlen E.G.W.M."/>
            <person name="Guo X."/>
            <person name="Momin A.A."/>
            <person name="Negrao S."/>
            <person name="Al-Babili S."/>
            <person name="Gehring C."/>
            <person name="Roessner U."/>
            <person name="Jung C."/>
            <person name="Murphy K."/>
            <person name="Arold S.T."/>
            <person name="Gojobori T."/>
            <person name="van der Linden C.G."/>
            <person name="van Loo E.N."/>
            <person name="Jellen E.N."/>
            <person name="Maughan P.J."/>
            <person name="Tester M."/>
        </authorList>
    </citation>
    <scope>NUCLEOTIDE SEQUENCE [LARGE SCALE GENOMIC DNA]</scope>
    <source>
        <strain evidence="2">cv. PI 614886</strain>
    </source>
</reference>
<dbReference type="AlphaFoldDB" id="A0A803MIN8"/>
<reference evidence="2" key="2">
    <citation type="submission" date="2021-03" db="UniProtKB">
        <authorList>
            <consortium name="EnsemblPlants"/>
        </authorList>
    </citation>
    <scope>IDENTIFICATION</scope>
</reference>
<dbReference type="GO" id="GO:0003676">
    <property type="term" value="F:nucleic acid binding"/>
    <property type="evidence" value="ECO:0007669"/>
    <property type="project" value="InterPro"/>
</dbReference>
<dbReference type="CDD" id="cd06222">
    <property type="entry name" value="RNase_H_like"/>
    <property type="match status" value="1"/>
</dbReference>
<feature type="domain" description="RNase H type-1" evidence="1">
    <location>
        <begin position="147"/>
        <end position="225"/>
    </location>
</feature>
<name>A0A803MIN8_CHEQI</name>
<evidence type="ECO:0000259" key="1">
    <source>
        <dbReference type="Pfam" id="PF13456"/>
    </source>
</evidence>
<dbReference type="Gramene" id="AUR62030134-RA">
    <property type="protein sequence ID" value="AUR62030134-RA:cds"/>
    <property type="gene ID" value="AUR62030134"/>
</dbReference>
<dbReference type="InterPro" id="IPR044730">
    <property type="entry name" value="RNase_H-like_dom_plant"/>
</dbReference>
<dbReference type="Proteomes" id="UP000596660">
    <property type="component" value="Unplaced"/>
</dbReference>
<accession>A0A803MIN8</accession>
<protein>
    <recommendedName>
        <fullName evidence="1">RNase H type-1 domain-containing protein</fullName>
    </recommendedName>
</protein>
<dbReference type="InterPro" id="IPR002156">
    <property type="entry name" value="RNaseH_domain"/>
</dbReference>
<sequence>MDDFELVLGMDFLHTSKVVPMPYLGSLLVTSHQLCLLRTHAQAEKGKELKGPLLLAMQLKKGMRRNDPMFLATLSMKDEEVIGDIPEVIGELLGEYADILPKELPKSLPPRRDIDHSIELVAGWTIKLPNHGEIEARGNSGLVALAFQSKGWACLYALRWALDNGCRSIKILTDSALLFMSLKSKGPSNIHLLRTLKEIVKIGSTFLHCIILKVDRMEVNLSHHIVNQCQITLNSFSVPPTFDVF</sequence>
<dbReference type="Pfam" id="PF13456">
    <property type="entry name" value="RVT_3"/>
    <property type="match status" value="1"/>
</dbReference>
<proteinExistence type="predicted"/>
<dbReference type="GO" id="GO:0004523">
    <property type="term" value="F:RNA-DNA hybrid ribonuclease activity"/>
    <property type="evidence" value="ECO:0007669"/>
    <property type="project" value="InterPro"/>
</dbReference>
<organism evidence="2 3">
    <name type="scientific">Chenopodium quinoa</name>
    <name type="common">Quinoa</name>
    <dbReference type="NCBI Taxonomy" id="63459"/>
    <lineage>
        <taxon>Eukaryota</taxon>
        <taxon>Viridiplantae</taxon>
        <taxon>Streptophyta</taxon>
        <taxon>Embryophyta</taxon>
        <taxon>Tracheophyta</taxon>
        <taxon>Spermatophyta</taxon>
        <taxon>Magnoliopsida</taxon>
        <taxon>eudicotyledons</taxon>
        <taxon>Gunneridae</taxon>
        <taxon>Pentapetalae</taxon>
        <taxon>Caryophyllales</taxon>
        <taxon>Chenopodiaceae</taxon>
        <taxon>Chenopodioideae</taxon>
        <taxon>Atripliceae</taxon>
        <taxon>Chenopodium</taxon>
    </lineage>
</organism>
<evidence type="ECO:0000313" key="2">
    <source>
        <dbReference type="EnsemblPlants" id="AUR62030134-RA:cds"/>
    </source>
</evidence>
<dbReference type="EnsemblPlants" id="AUR62030134-RA">
    <property type="protein sequence ID" value="AUR62030134-RA:cds"/>
    <property type="gene ID" value="AUR62030134"/>
</dbReference>
<keyword evidence="3" id="KW-1185">Reference proteome</keyword>